<evidence type="ECO:0000256" key="4">
    <source>
        <dbReference type="ARBA" id="ARBA00022553"/>
    </source>
</evidence>
<dbReference type="Proteomes" id="UP000181899">
    <property type="component" value="Unassembled WGS sequence"/>
</dbReference>
<keyword evidence="7" id="KW-0902">Two-component regulatory system</keyword>
<dbReference type="SUPFAM" id="SSF55874">
    <property type="entry name" value="ATPase domain of HSP90 chaperone/DNA topoisomerase II/histidine kinase"/>
    <property type="match status" value="1"/>
</dbReference>
<dbReference type="AlphaFoldDB" id="A0A1I5BYA7"/>
<dbReference type="InterPro" id="IPR010559">
    <property type="entry name" value="Sig_transdc_His_kin_internal"/>
</dbReference>
<evidence type="ECO:0000256" key="3">
    <source>
        <dbReference type="ARBA" id="ARBA00012438"/>
    </source>
</evidence>
<comment type="subcellular location">
    <subcellularLocation>
        <location evidence="2">Membrane</location>
    </subcellularLocation>
</comment>
<proteinExistence type="predicted"/>
<comment type="catalytic activity">
    <reaction evidence="1">
        <text>ATP + protein L-histidine = ADP + protein N-phospho-L-histidine.</text>
        <dbReference type="EC" id="2.7.13.3"/>
    </reaction>
</comment>
<dbReference type="InterPro" id="IPR050640">
    <property type="entry name" value="Bact_2-comp_sensor_kinase"/>
</dbReference>
<dbReference type="PRINTS" id="PR00344">
    <property type="entry name" value="BCTRLSENSOR"/>
</dbReference>
<reference evidence="11 12" key="1">
    <citation type="submission" date="2016-10" db="EMBL/GenBank/DDBJ databases">
        <authorList>
            <person name="de Groot N.N."/>
        </authorList>
    </citation>
    <scope>NUCLEOTIDE SEQUENCE [LARGE SCALE GENOMIC DNA]</scope>
    <source>
        <strain evidence="11 12">ML2</strain>
    </source>
</reference>
<evidence type="ECO:0000256" key="8">
    <source>
        <dbReference type="SAM" id="Phobius"/>
    </source>
</evidence>
<evidence type="ECO:0000259" key="9">
    <source>
        <dbReference type="PROSITE" id="PS50109"/>
    </source>
</evidence>
<keyword evidence="12" id="KW-1185">Reference proteome</keyword>
<evidence type="ECO:0000256" key="7">
    <source>
        <dbReference type="ARBA" id="ARBA00023012"/>
    </source>
</evidence>
<gene>
    <name evidence="11" type="ORF">SAMN04488695_105106</name>
</gene>
<dbReference type="InterPro" id="IPR003660">
    <property type="entry name" value="HAMP_dom"/>
</dbReference>
<accession>A0A1I5BYA7</accession>
<dbReference type="EC" id="2.7.13.3" evidence="3"/>
<protein>
    <recommendedName>
        <fullName evidence="3">histidine kinase</fullName>
        <ecNumber evidence="3">2.7.13.3</ecNumber>
    </recommendedName>
</protein>
<dbReference type="STRING" id="398199.SAMN05421804_102170"/>
<dbReference type="InterPro" id="IPR003594">
    <property type="entry name" value="HATPase_dom"/>
</dbReference>
<dbReference type="Pfam" id="PF00672">
    <property type="entry name" value="HAMP"/>
    <property type="match status" value="1"/>
</dbReference>
<dbReference type="eggNOG" id="COG2972">
    <property type="taxonomic scope" value="Bacteria"/>
</dbReference>
<evidence type="ECO:0000256" key="6">
    <source>
        <dbReference type="ARBA" id="ARBA00022777"/>
    </source>
</evidence>
<name>A0A1I5BYA7_9CLOT</name>
<dbReference type="PANTHER" id="PTHR34220">
    <property type="entry name" value="SENSOR HISTIDINE KINASE YPDA"/>
    <property type="match status" value="1"/>
</dbReference>
<evidence type="ECO:0000256" key="5">
    <source>
        <dbReference type="ARBA" id="ARBA00022679"/>
    </source>
</evidence>
<keyword evidence="4" id="KW-0597">Phosphoprotein</keyword>
<sequence length="585" mass="67155">MNERQDHAVGEEPSMKSMKSSFFAKLFLNVFLVAMIPLLLITAVLYGFSERIFRSSIEEESLSYVEEVEKDVVSLYSFYEEAVLRLSKDPLVLEILEKQAVTREETRDLYEKMYLLFSGRTSEVSLYILGTNGVTLFASDTLPKHYDTKNYSSWGVLRKVSELPGEVVFHSASQRERDLHDKSLTAAMGITMEETFKGVILVDVHREAFSGILQGKSQGNIWEAAVLNEIGNVLYAKNSLLEEGRPLERDTGHSFYDRRGSFTAEKEGSDFYGTYLKSTAYPFEVLTYASLSDVESNARYLLKNLLYIGTLTLLISLLASYRISKSVSKPVKDLVHHMKKIEKGDFSERFQTDRTDEMGELMERYNKMAKRLDLLIRNMIESRDRLKKSEMKMLQSQINPHFLYNTLDTIKWMAKMGESEEVVTLITNLAKLLRISLEDAEEYQTVDMNLSWLKSYLEIQKARYDDDLTYEIHVEESLYERKIPKLLLQPIVENAILHGLDGKGKIVVKGYEEEERIVFEVEDDGKGMEEDQRRKLLSEHSGEGIGLLNVHKRIELYYGKGYGLEIKSKVNQGTRVRMVLGEGGL</sequence>
<dbReference type="InterPro" id="IPR004358">
    <property type="entry name" value="Sig_transdc_His_kin-like_C"/>
</dbReference>
<dbReference type="OrthoDB" id="9809348at2"/>
<feature type="transmembrane region" description="Helical" evidence="8">
    <location>
        <begin position="26"/>
        <end position="48"/>
    </location>
</feature>
<dbReference type="PROSITE" id="PS50109">
    <property type="entry name" value="HIS_KIN"/>
    <property type="match status" value="1"/>
</dbReference>
<evidence type="ECO:0000313" key="12">
    <source>
        <dbReference type="Proteomes" id="UP000181899"/>
    </source>
</evidence>
<dbReference type="GO" id="GO:0000155">
    <property type="term" value="F:phosphorelay sensor kinase activity"/>
    <property type="evidence" value="ECO:0007669"/>
    <property type="project" value="InterPro"/>
</dbReference>
<organism evidence="11 12">
    <name type="scientific">Proteiniclasticum ruminis</name>
    <dbReference type="NCBI Taxonomy" id="398199"/>
    <lineage>
        <taxon>Bacteria</taxon>
        <taxon>Bacillati</taxon>
        <taxon>Bacillota</taxon>
        <taxon>Clostridia</taxon>
        <taxon>Eubacteriales</taxon>
        <taxon>Clostridiaceae</taxon>
        <taxon>Proteiniclasticum</taxon>
    </lineage>
</organism>
<feature type="domain" description="HAMP" evidence="10">
    <location>
        <begin position="325"/>
        <end position="377"/>
    </location>
</feature>
<keyword evidence="8" id="KW-1133">Transmembrane helix</keyword>
<evidence type="ECO:0000313" key="11">
    <source>
        <dbReference type="EMBL" id="SFN79311.1"/>
    </source>
</evidence>
<dbReference type="Gene3D" id="6.10.340.10">
    <property type="match status" value="1"/>
</dbReference>
<feature type="domain" description="Histidine kinase" evidence="9">
    <location>
        <begin position="487"/>
        <end position="584"/>
    </location>
</feature>
<dbReference type="CDD" id="cd06225">
    <property type="entry name" value="HAMP"/>
    <property type="match status" value="1"/>
</dbReference>
<dbReference type="RefSeq" id="WP_074912063.1">
    <property type="nucleotide sequence ID" value="NZ_FOVK01000005.1"/>
</dbReference>
<dbReference type="InterPro" id="IPR036890">
    <property type="entry name" value="HATPase_C_sf"/>
</dbReference>
<evidence type="ECO:0000256" key="1">
    <source>
        <dbReference type="ARBA" id="ARBA00000085"/>
    </source>
</evidence>
<dbReference type="GO" id="GO:0016020">
    <property type="term" value="C:membrane"/>
    <property type="evidence" value="ECO:0007669"/>
    <property type="project" value="UniProtKB-SubCell"/>
</dbReference>
<dbReference type="PANTHER" id="PTHR34220:SF7">
    <property type="entry name" value="SENSOR HISTIDINE KINASE YPDA"/>
    <property type="match status" value="1"/>
</dbReference>
<keyword evidence="8" id="KW-0812">Transmembrane</keyword>
<dbReference type="Pfam" id="PF02518">
    <property type="entry name" value="HATPase_c"/>
    <property type="match status" value="1"/>
</dbReference>
<evidence type="ECO:0000259" key="10">
    <source>
        <dbReference type="PROSITE" id="PS50885"/>
    </source>
</evidence>
<dbReference type="Gene3D" id="3.30.565.10">
    <property type="entry name" value="Histidine kinase-like ATPase, C-terminal domain"/>
    <property type="match status" value="1"/>
</dbReference>
<keyword evidence="6 11" id="KW-0418">Kinase</keyword>
<dbReference type="InterPro" id="IPR005467">
    <property type="entry name" value="His_kinase_dom"/>
</dbReference>
<keyword evidence="8" id="KW-0472">Membrane</keyword>
<dbReference type="SUPFAM" id="SSF158472">
    <property type="entry name" value="HAMP domain-like"/>
    <property type="match status" value="1"/>
</dbReference>
<evidence type="ECO:0000256" key="2">
    <source>
        <dbReference type="ARBA" id="ARBA00004370"/>
    </source>
</evidence>
<dbReference type="EMBL" id="FOVK01000005">
    <property type="protein sequence ID" value="SFN79311.1"/>
    <property type="molecule type" value="Genomic_DNA"/>
</dbReference>
<dbReference type="SMART" id="SM00304">
    <property type="entry name" value="HAMP"/>
    <property type="match status" value="1"/>
</dbReference>
<keyword evidence="5" id="KW-0808">Transferase</keyword>
<dbReference type="Pfam" id="PF06580">
    <property type="entry name" value="His_kinase"/>
    <property type="match status" value="1"/>
</dbReference>
<dbReference type="SMART" id="SM00387">
    <property type="entry name" value="HATPase_c"/>
    <property type="match status" value="1"/>
</dbReference>
<dbReference type="PROSITE" id="PS50885">
    <property type="entry name" value="HAMP"/>
    <property type="match status" value="1"/>
</dbReference>